<dbReference type="Proteomes" id="UP000636010">
    <property type="component" value="Unassembled WGS sequence"/>
</dbReference>
<keyword evidence="1" id="KW-1133">Transmembrane helix</keyword>
<dbReference type="EMBL" id="BMEC01000012">
    <property type="protein sequence ID" value="GGC45965.1"/>
    <property type="molecule type" value="Genomic_DNA"/>
</dbReference>
<reference evidence="3" key="1">
    <citation type="journal article" date="2019" name="Int. J. Syst. Evol. Microbiol.">
        <title>The Global Catalogue of Microorganisms (GCM) 10K type strain sequencing project: providing services to taxonomists for standard genome sequencing and annotation.</title>
        <authorList>
            <consortium name="The Broad Institute Genomics Platform"/>
            <consortium name="The Broad Institute Genome Sequencing Center for Infectious Disease"/>
            <person name="Wu L."/>
            <person name="Ma J."/>
        </authorList>
    </citation>
    <scope>NUCLEOTIDE SEQUENCE [LARGE SCALE GENOMIC DNA]</scope>
    <source>
        <strain evidence="3">CGMCC 1.10832</strain>
    </source>
</reference>
<evidence type="ECO:0000313" key="3">
    <source>
        <dbReference type="Proteomes" id="UP000636010"/>
    </source>
</evidence>
<keyword evidence="1" id="KW-0472">Membrane</keyword>
<feature type="transmembrane region" description="Helical" evidence="1">
    <location>
        <begin position="48"/>
        <end position="67"/>
    </location>
</feature>
<gene>
    <name evidence="2" type="ORF">GCM10011506_34480</name>
</gene>
<proteinExistence type="predicted"/>
<evidence type="ECO:0000313" key="2">
    <source>
        <dbReference type="EMBL" id="GGC45965.1"/>
    </source>
</evidence>
<accession>A0ABQ1MVY0</accession>
<organism evidence="2 3">
    <name type="scientific">Marivirga lumbricoides</name>
    <dbReference type="NCBI Taxonomy" id="1046115"/>
    <lineage>
        <taxon>Bacteria</taxon>
        <taxon>Pseudomonadati</taxon>
        <taxon>Bacteroidota</taxon>
        <taxon>Cytophagia</taxon>
        <taxon>Cytophagales</taxon>
        <taxon>Marivirgaceae</taxon>
        <taxon>Marivirga</taxon>
    </lineage>
</organism>
<evidence type="ECO:0000256" key="1">
    <source>
        <dbReference type="SAM" id="Phobius"/>
    </source>
</evidence>
<name>A0ABQ1MVY0_9BACT</name>
<comment type="caution">
    <text evidence="2">The sequence shown here is derived from an EMBL/GenBank/DDBJ whole genome shotgun (WGS) entry which is preliminary data.</text>
</comment>
<feature type="transmembrane region" description="Helical" evidence="1">
    <location>
        <begin position="87"/>
        <end position="111"/>
    </location>
</feature>
<sequence length="119" mass="13831">MEEQEIKRMLKDTEEGPSYGFSQKTMRKIMQLEAGKSVFGVKGHKSKIAIITPLILAVLMLGSLLLLDPQFEAFNKTHIWFTKLQSLIVVNYFWLSSALLIVIGFWSWILWEKRLQKKT</sequence>
<protein>
    <submittedName>
        <fullName evidence="2">Uncharacterized protein</fullName>
    </submittedName>
</protein>
<keyword evidence="3" id="KW-1185">Reference proteome</keyword>
<keyword evidence="1" id="KW-0812">Transmembrane</keyword>